<proteinExistence type="predicted"/>
<gene>
    <name evidence="2" type="ORF">GCM10010140_49620</name>
</gene>
<feature type="region of interest" description="Disordered" evidence="1">
    <location>
        <begin position="1"/>
        <end position="49"/>
    </location>
</feature>
<comment type="caution">
    <text evidence="2">The sequence shown here is derived from an EMBL/GenBank/DDBJ whole genome shotgun (WGS) entry which is preliminary data.</text>
</comment>
<keyword evidence="3" id="KW-1185">Reference proteome</keyword>
<name>A0ABQ2R4L5_9ACTN</name>
<reference evidence="3" key="1">
    <citation type="journal article" date="2019" name="Int. J. Syst. Evol. Microbiol.">
        <title>The Global Catalogue of Microorganisms (GCM) 10K type strain sequencing project: providing services to taxonomists for standard genome sequencing and annotation.</title>
        <authorList>
            <consortium name="The Broad Institute Genomics Platform"/>
            <consortium name="The Broad Institute Genome Sequencing Center for Infectious Disease"/>
            <person name="Wu L."/>
            <person name="Ma J."/>
        </authorList>
    </citation>
    <scope>NUCLEOTIDE SEQUENCE [LARGE SCALE GENOMIC DNA]</scope>
    <source>
        <strain evidence="3">JCM 3115</strain>
    </source>
</reference>
<sequence>MRDRMLTGDRRLPDDPGPATHLTRTADPTGAFNATSARDPRADVVTTGDPARVVRAIGPDPA</sequence>
<feature type="compositionally biased region" description="Basic and acidic residues" evidence="1">
    <location>
        <begin position="1"/>
        <end position="14"/>
    </location>
</feature>
<evidence type="ECO:0000256" key="1">
    <source>
        <dbReference type="SAM" id="MobiDB-lite"/>
    </source>
</evidence>
<evidence type="ECO:0000313" key="2">
    <source>
        <dbReference type="EMBL" id="GGQ13578.1"/>
    </source>
</evidence>
<dbReference type="Proteomes" id="UP000611554">
    <property type="component" value="Unassembled WGS sequence"/>
</dbReference>
<dbReference type="EMBL" id="BMQJ01000013">
    <property type="protein sequence ID" value="GGQ13578.1"/>
    <property type="molecule type" value="Genomic_DNA"/>
</dbReference>
<evidence type="ECO:0000313" key="3">
    <source>
        <dbReference type="Proteomes" id="UP000611554"/>
    </source>
</evidence>
<protein>
    <submittedName>
        <fullName evidence="2">Uncharacterized protein</fullName>
    </submittedName>
</protein>
<accession>A0ABQ2R4L5</accession>
<organism evidence="2 3">
    <name type="scientific">Streptosporangium pseudovulgare</name>
    <dbReference type="NCBI Taxonomy" id="35765"/>
    <lineage>
        <taxon>Bacteria</taxon>
        <taxon>Bacillati</taxon>
        <taxon>Actinomycetota</taxon>
        <taxon>Actinomycetes</taxon>
        <taxon>Streptosporangiales</taxon>
        <taxon>Streptosporangiaceae</taxon>
        <taxon>Streptosporangium</taxon>
    </lineage>
</organism>